<name>A0A1I7UWK0_9PELO</name>
<dbReference type="WBParaSite" id="Csp11.Scaffold630.g20063.t1">
    <property type="protein sequence ID" value="Csp11.Scaffold630.g20063.t1"/>
    <property type="gene ID" value="Csp11.Scaffold630.g20063"/>
</dbReference>
<keyword evidence="1" id="KW-0472">Membrane</keyword>
<evidence type="ECO:0000313" key="2">
    <source>
        <dbReference type="Proteomes" id="UP000095282"/>
    </source>
</evidence>
<reference evidence="3" key="1">
    <citation type="submission" date="2016-11" db="UniProtKB">
        <authorList>
            <consortium name="WormBaseParasite"/>
        </authorList>
    </citation>
    <scope>IDENTIFICATION</scope>
</reference>
<sequence>MINFNDSSLLYIVFIPALMTILVILIFICYICHYYYEKKQLEAYGNRMKPEEVDIRNTRKMIERQRKINDRIGLRHNSNVAVPEIVIDNASDYNPGGSSMTFSSLPFHDTLMVYK</sequence>
<keyword evidence="1" id="KW-1133">Transmembrane helix</keyword>
<evidence type="ECO:0000256" key="1">
    <source>
        <dbReference type="SAM" id="Phobius"/>
    </source>
</evidence>
<dbReference type="Proteomes" id="UP000095282">
    <property type="component" value="Unplaced"/>
</dbReference>
<keyword evidence="1" id="KW-0812">Transmembrane</keyword>
<proteinExistence type="predicted"/>
<evidence type="ECO:0000313" key="3">
    <source>
        <dbReference type="WBParaSite" id="Csp11.Scaffold630.g20063.t1"/>
    </source>
</evidence>
<accession>A0A1I7UWK0</accession>
<dbReference type="eggNOG" id="ENOG502TK8W">
    <property type="taxonomic scope" value="Eukaryota"/>
</dbReference>
<keyword evidence="2" id="KW-1185">Reference proteome</keyword>
<organism evidence="2 3">
    <name type="scientific">Caenorhabditis tropicalis</name>
    <dbReference type="NCBI Taxonomy" id="1561998"/>
    <lineage>
        <taxon>Eukaryota</taxon>
        <taxon>Metazoa</taxon>
        <taxon>Ecdysozoa</taxon>
        <taxon>Nematoda</taxon>
        <taxon>Chromadorea</taxon>
        <taxon>Rhabditida</taxon>
        <taxon>Rhabditina</taxon>
        <taxon>Rhabditomorpha</taxon>
        <taxon>Rhabditoidea</taxon>
        <taxon>Rhabditidae</taxon>
        <taxon>Peloderinae</taxon>
        <taxon>Caenorhabditis</taxon>
    </lineage>
</organism>
<feature type="transmembrane region" description="Helical" evidence="1">
    <location>
        <begin position="12"/>
        <end position="36"/>
    </location>
</feature>
<protein>
    <submittedName>
        <fullName evidence="3">Uncharacterized protein</fullName>
    </submittedName>
</protein>
<dbReference type="AlphaFoldDB" id="A0A1I7UWK0"/>